<proteinExistence type="predicted"/>
<reference evidence="2 4" key="2">
    <citation type="submission" date="2017-12" db="EMBL/GenBank/DDBJ databases">
        <title>Comparative Functional Genomics of Dry Heat Resistant strains isolated from the Viking Spacecraft.</title>
        <authorList>
            <person name="Seuylemezian A."/>
            <person name="Cooper K."/>
            <person name="Vaishampayan P."/>
        </authorList>
    </citation>
    <scope>NUCLEOTIDE SEQUENCE [LARGE SCALE GENOMIC DNA]</scope>
    <source>
        <strain evidence="2 4">ATCC 29669</strain>
    </source>
</reference>
<evidence type="ECO:0000313" key="3">
    <source>
        <dbReference type="Proteomes" id="UP000234951"/>
    </source>
</evidence>
<protein>
    <submittedName>
        <fullName evidence="1">Uncharacterized protein</fullName>
    </submittedName>
</protein>
<dbReference type="Proteomes" id="UP000234951">
    <property type="component" value="Unassembled WGS sequence"/>
</dbReference>
<accession>A0A2N5GI14</accession>
<evidence type="ECO:0000313" key="2">
    <source>
        <dbReference type="EMBL" id="PLR88016.1"/>
    </source>
</evidence>
<dbReference type="OrthoDB" id="41445at2"/>
<comment type="caution">
    <text evidence="1">The sequence shown here is derived from an EMBL/GenBank/DDBJ whole genome shotgun (WGS) entry which is preliminary data.</text>
</comment>
<dbReference type="Proteomes" id="UP000235114">
    <property type="component" value="Unassembled WGS sequence"/>
</dbReference>
<gene>
    <name evidence="1" type="ORF">CU635_17985</name>
    <name evidence="2" type="ORF">CVD25_23095</name>
</gene>
<name>A0A2N5GI14_9BACI</name>
<dbReference type="EMBL" id="PGVA01000050">
    <property type="protein sequence ID" value="PLR80529.1"/>
    <property type="molecule type" value="Genomic_DNA"/>
</dbReference>
<reference evidence="1 3" key="1">
    <citation type="submission" date="2017-11" db="EMBL/GenBank/DDBJ databases">
        <title>Comparitive Functional Genomics of Dry Heat Resistant strains isolated from the Viking Spacecraft.</title>
        <authorList>
            <person name="Seuylemezian A."/>
            <person name="Cooper K."/>
            <person name="Vaishampayan P."/>
        </authorList>
    </citation>
    <scope>NUCLEOTIDE SEQUENCE [LARGE SCALE GENOMIC DNA]</scope>
    <source>
        <strain evidence="1 3">M4.6</strain>
    </source>
</reference>
<dbReference type="AlphaFoldDB" id="A0A2N5GI14"/>
<keyword evidence="4" id="KW-1185">Reference proteome</keyword>
<evidence type="ECO:0000313" key="4">
    <source>
        <dbReference type="Proteomes" id="UP000235114"/>
    </source>
</evidence>
<evidence type="ECO:0000313" key="1">
    <source>
        <dbReference type="EMBL" id="PLR80529.1"/>
    </source>
</evidence>
<dbReference type="EMBL" id="PGVD01000113">
    <property type="protein sequence ID" value="PLR88016.1"/>
    <property type="molecule type" value="Genomic_DNA"/>
</dbReference>
<organism evidence="1 3">
    <name type="scientific">Bacillus canaveralius</name>
    <dbReference type="NCBI Taxonomy" id="1403243"/>
    <lineage>
        <taxon>Bacteria</taxon>
        <taxon>Bacillati</taxon>
        <taxon>Bacillota</taxon>
        <taxon>Bacilli</taxon>
        <taxon>Bacillales</taxon>
        <taxon>Bacillaceae</taxon>
        <taxon>Bacillus</taxon>
    </lineage>
</organism>
<sequence>MKQVLSNPLAGAREVVSRSKMKDKRWLGSEGWVKMQRIVKTSKGNINIHFNYNTRTRKYDDFKFK</sequence>